<comment type="caution">
    <text evidence="2">The sequence shown here is derived from an EMBL/GenBank/DDBJ whole genome shotgun (WGS) entry which is preliminary data.</text>
</comment>
<reference evidence="2 3" key="1">
    <citation type="submission" date="2020-06" db="EMBL/GenBank/DDBJ databases">
        <title>Actinokineospora xiongansis sp. nov., isolated from soil of Baiyangdian.</title>
        <authorList>
            <person name="Zhang X."/>
        </authorList>
    </citation>
    <scope>NUCLEOTIDE SEQUENCE [LARGE SCALE GENOMIC DNA]</scope>
    <source>
        <strain evidence="2 3">HBU206404</strain>
    </source>
</reference>
<dbReference type="RefSeq" id="WP_187218011.1">
    <property type="nucleotide sequence ID" value="NZ_JABVED010000001.1"/>
</dbReference>
<evidence type="ECO:0000256" key="1">
    <source>
        <dbReference type="SAM" id="MobiDB-lite"/>
    </source>
</evidence>
<dbReference type="Proteomes" id="UP000734823">
    <property type="component" value="Unassembled WGS sequence"/>
</dbReference>
<protein>
    <recommendedName>
        <fullName evidence="4">Secreted protein</fullName>
    </recommendedName>
</protein>
<evidence type="ECO:0000313" key="3">
    <source>
        <dbReference type="Proteomes" id="UP000734823"/>
    </source>
</evidence>
<gene>
    <name evidence="2" type="ORF">GPZ80_02075</name>
</gene>
<evidence type="ECO:0008006" key="4">
    <source>
        <dbReference type="Google" id="ProtNLM"/>
    </source>
</evidence>
<dbReference type="EMBL" id="JABVED010000001">
    <property type="protein sequence ID" value="MBC6445958.1"/>
    <property type="molecule type" value="Genomic_DNA"/>
</dbReference>
<keyword evidence="3" id="KW-1185">Reference proteome</keyword>
<organism evidence="2 3">
    <name type="scientific">Actinokineospora xionganensis</name>
    <dbReference type="NCBI Taxonomy" id="2684470"/>
    <lineage>
        <taxon>Bacteria</taxon>
        <taxon>Bacillati</taxon>
        <taxon>Actinomycetota</taxon>
        <taxon>Actinomycetes</taxon>
        <taxon>Pseudonocardiales</taxon>
        <taxon>Pseudonocardiaceae</taxon>
        <taxon>Actinokineospora</taxon>
    </lineage>
</organism>
<accession>A0ABR7L0A6</accession>
<name>A0ABR7L0A6_9PSEU</name>
<evidence type="ECO:0000313" key="2">
    <source>
        <dbReference type="EMBL" id="MBC6445958.1"/>
    </source>
</evidence>
<sequence length="103" mass="11245">MAFLNGRFHEMALVAFMVIGPNLLGAKAPMRIVQLILPPNRTAPVLQLHRVRPDGRGHGGASTPPRETTLRGPAMHLCPDCARRMTPAAESPPCDEFRTPFPP</sequence>
<proteinExistence type="predicted"/>
<feature type="region of interest" description="Disordered" evidence="1">
    <location>
        <begin position="51"/>
        <end position="74"/>
    </location>
</feature>